<comment type="caution">
    <text evidence="2">The sequence shown here is derived from an EMBL/GenBank/DDBJ whole genome shotgun (WGS) entry which is preliminary data.</text>
</comment>
<dbReference type="VEuPathDB" id="FungiDB:A1Q1_00595"/>
<gene>
    <name evidence="2" type="ORF">A1Q1_00595</name>
</gene>
<evidence type="ECO:0000313" key="2">
    <source>
        <dbReference type="EMBL" id="EJT50128.1"/>
    </source>
</evidence>
<dbReference type="AlphaFoldDB" id="J5R0W6"/>
<reference evidence="2 3" key="1">
    <citation type="journal article" date="2012" name="Eukaryot. Cell">
        <title>Draft genome sequence of CBS 2479, the standard type strain of Trichosporon asahii.</title>
        <authorList>
            <person name="Yang R.Y."/>
            <person name="Li H.T."/>
            <person name="Zhu H."/>
            <person name="Zhou G.P."/>
            <person name="Wang M."/>
            <person name="Wang L."/>
        </authorList>
    </citation>
    <scope>NUCLEOTIDE SEQUENCE [LARGE SCALE GENOMIC DNA]</scope>
    <source>
        <strain evidence="3">ATCC 90039 / CBS 2479 / JCM 2466 / KCTC 7840 / NCYC 2677 / UAMH 7654</strain>
    </source>
</reference>
<dbReference type="KEGG" id="tasa:A1Q1_00595"/>
<feature type="region of interest" description="Disordered" evidence="1">
    <location>
        <begin position="20"/>
        <end position="50"/>
    </location>
</feature>
<protein>
    <submittedName>
        <fullName evidence="2">Uncharacterized protein</fullName>
    </submittedName>
</protein>
<sequence length="108" mass="12180">MEAERSARWAEAFRGQAERNLAEAEGRRKKAEVAVQAAERRTAEEKGSREKAEKMVEAYRLVLKDIGILEEGLRRDRIAGRCVELPDGTERREGTDGGNQQWAALLIL</sequence>
<dbReference type="EMBL" id="ALBS01000126">
    <property type="protein sequence ID" value="EJT50128.1"/>
    <property type="molecule type" value="Genomic_DNA"/>
</dbReference>
<feature type="compositionally biased region" description="Basic and acidic residues" evidence="1">
    <location>
        <begin position="38"/>
        <end position="50"/>
    </location>
</feature>
<evidence type="ECO:0000313" key="3">
    <source>
        <dbReference type="Proteomes" id="UP000002748"/>
    </source>
</evidence>
<name>J5R0W6_TRIAS</name>
<evidence type="ECO:0000256" key="1">
    <source>
        <dbReference type="SAM" id="MobiDB-lite"/>
    </source>
</evidence>
<organism evidence="2 3">
    <name type="scientific">Trichosporon asahii var. asahii (strain ATCC 90039 / CBS 2479 / JCM 2466 / KCTC 7840 / NBRC 103889/ NCYC 2677 / UAMH 7654)</name>
    <name type="common">Yeast</name>
    <dbReference type="NCBI Taxonomy" id="1186058"/>
    <lineage>
        <taxon>Eukaryota</taxon>
        <taxon>Fungi</taxon>
        <taxon>Dikarya</taxon>
        <taxon>Basidiomycota</taxon>
        <taxon>Agaricomycotina</taxon>
        <taxon>Tremellomycetes</taxon>
        <taxon>Trichosporonales</taxon>
        <taxon>Trichosporonaceae</taxon>
        <taxon>Trichosporon</taxon>
    </lineage>
</organism>
<proteinExistence type="predicted"/>
<dbReference type="RefSeq" id="XP_014181385.1">
    <property type="nucleotide sequence ID" value="XM_014325910.1"/>
</dbReference>
<dbReference type="GeneID" id="25984109"/>
<accession>J5R0W6</accession>
<dbReference type="HOGENOM" id="CLU_2198842_0_0_1"/>
<dbReference type="Proteomes" id="UP000002748">
    <property type="component" value="Unassembled WGS sequence"/>
</dbReference>